<evidence type="ECO:0000256" key="6">
    <source>
        <dbReference type="ARBA" id="ARBA00022989"/>
    </source>
</evidence>
<dbReference type="PANTHER" id="PTHR35011:SF2">
    <property type="entry name" value="2,3-DIKETO-L-GULONATE TRAP TRANSPORTER SMALL PERMEASE PROTEIN YIAM"/>
    <property type="match status" value="1"/>
</dbReference>
<organism evidence="11 12">
    <name type="scientific">Rhodovulum visakhapatnamense</name>
    <dbReference type="NCBI Taxonomy" id="364297"/>
    <lineage>
        <taxon>Bacteria</taxon>
        <taxon>Pseudomonadati</taxon>
        <taxon>Pseudomonadota</taxon>
        <taxon>Alphaproteobacteria</taxon>
        <taxon>Rhodobacterales</taxon>
        <taxon>Paracoccaceae</taxon>
        <taxon>Rhodovulum</taxon>
    </lineage>
</organism>
<dbReference type="GO" id="GO:0022857">
    <property type="term" value="F:transmembrane transporter activity"/>
    <property type="evidence" value="ECO:0007669"/>
    <property type="project" value="UniProtKB-UniRule"/>
</dbReference>
<keyword evidence="5 9" id="KW-0812">Transmembrane</keyword>
<evidence type="ECO:0000259" key="10">
    <source>
        <dbReference type="Pfam" id="PF04290"/>
    </source>
</evidence>
<sequence>MPDRSAEHDVSPVASRMASSTVWKGLSLMLWTLRRAVDGAAILLLAYMALAVLIQIVGRYVFNYSIAWSEETATFAQIWLALLGAGIAMRHNQHVGVDVLILKAPLAVQRVFNIAAFALGAWFLGVVVVGSLSMVAIGMMVKSPALRIPLAIPYSALPVGFGYFLLEFALSSIPRILRPGAERPEENGI</sequence>
<comment type="similarity">
    <text evidence="8 9">Belongs to the TRAP transporter small permease family.</text>
</comment>
<dbReference type="EMBL" id="SOEB01000023">
    <property type="protein sequence ID" value="TDX24278.1"/>
    <property type="molecule type" value="Genomic_DNA"/>
</dbReference>
<evidence type="ECO:0000256" key="3">
    <source>
        <dbReference type="ARBA" id="ARBA00022475"/>
    </source>
</evidence>
<keyword evidence="3" id="KW-1003">Cell membrane</keyword>
<evidence type="ECO:0000256" key="1">
    <source>
        <dbReference type="ARBA" id="ARBA00004429"/>
    </source>
</evidence>
<protein>
    <recommendedName>
        <fullName evidence="9">TRAP transporter small permease protein</fullName>
    </recommendedName>
</protein>
<dbReference type="PANTHER" id="PTHR35011">
    <property type="entry name" value="2,3-DIKETO-L-GULONATE TRAP TRANSPORTER SMALL PERMEASE PROTEIN YIAM"/>
    <property type="match status" value="1"/>
</dbReference>
<dbReference type="GO" id="GO:0005886">
    <property type="term" value="C:plasma membrane"/>
    <property type="evidence" value="ECO:0007669"/>
    <property type="project" value="UniProtKB-SubCell"/>
</dbReference>
<evidence type="ECO:0000256" key="2">
    <source>
        <dbReference type="ARBA" id="ARBA00022448"/>
    </source>
</evidence>
<evidence type="ECO:0000256" key="8">
    <source>
        <dbReference type="ARBA" id="ARBA00038436"/>
    </source>
</evidence>
<proteinExistence type="inferred from homology"/>
<feature type="domain" description="Tripartite ATP-independent periplasmic transporters DctQ component" evidence="10">
    <location>
        <begin position="48"/>
        <end position="169"/>
    </location>
</feature>
<keyword evidence="2 9" id="KW-0813">Transport</keyword>
<dbReference type="Proteomes" id="UP000295484">
    <property type="component" value="Unassembled WGS sequence"/>
</dbReference>
<evidence type="ECO:0000256" key="5">
    <source>
        <dbReference type="ARBA" id="ARBA00022692"/>
    </source>
</evidence>
<reference evidence="11 12" key="1">
    <citation type="submission" date="2019-03" db="EMBL/GenBank/DDBJ databases">
        <title>Genomic Encyclopedia of Type Strains, Phase IV (KMG-IV): sequencing the most valuable type-strain genomes for metagenomic binning, comparative biology and taxonomic classification.</title>
        <authorList>
            <person name="Goeker M."/>
        </authorList>
    </citation>
    <scope>NUCLEOTIDE SEQUENCE [LARGE SCALE GENOMIC DNA]</scope>
    <source>
        <strain evidence="11 12">JA181</strain>
    </source>
</reference>
<feature type="transmembrane region" description="Helical" evidence="9">
    <location>
        <begin position="111"/>
        <end position="139"/>
    </location>
</feature>
<evidence type="ECO:0000256" key="7">
    <source>
        <dbReference type="ARBA" id="ARBA00023136"/>
    </source>
</evidence>
<feature type="transmembrane region" description="Helical" evidence="9">
    <location>
        <begin position="151"/>
        <end position="170"/>
    </location>
</feature>
<evidence type="ECO:0000256" key="9">
    <source>
        <dbReference type="RuleBase" id="RU369079"/>
    </source>
</evidence>
<comment type="caution">
    <text evidence="11">The sequence shown here is derived from an EMBL/GenBank/DDBJ whole genome shotgun (WGS) entry which is preliminary data.</text>
</comment>
<evidence type="ECO:0000313" key="12">
    <source>
        <dbReference type="Proteomes" id="UP000295484"/>
    </source>
</evidence>
<dbReference type="InterPro" id="IPR007387">
    <property type="entry name" value="TRAP_DctQ"/>
</dbReference>
<feature type="transmembrane region" description="Helical" evidence="9">
    <location>
        <begin position="74"/>
        <end position="90"/>
    </location>
</feature>
<gene>
    <name evidence="11" type="ORF">EV657_12356</name>
</gene>
<evidence type="ECO:0000256" key="4">
    <source>
        <dbReference type="ARBA" id="ARBA00022519"/>
    </source>
</evidence>
<dbReference type="GO" id="GO:0015740">
    <property type="term" value="P:C4-dicarboxylate transport"/>
    <property type="evidence" value="ECO:0007669"/>
    <property type="project" value="TreeGrafter"/>
</dbReference>
<keyword evidence="4 9" id="KW-0997">Cell inner membrane</keyword>
<feature type="transmembrane region" description="Helical" evidence="9">
    <location>
        <begin position="39"/>
        <end position="62"/>
    </location>
</feature>
<comment type="subcellular location">
    <subcellularLocation>
        <location evidence="1 9">Cell inner membrane</location>
        <topology evidence="1 9">Multi-pass membrane protein</topology>
    </subcellularLocation>
</comment>
<name>A0A4R8FK48_9RHOB</name>
<dbReference type="AlphaFoldDB" id="A0A4R8FK48"/>
<dbReference type="InterPro" id="IPR055348">
    <property type="entry name" value="DctQ"/>
</dbReference>
<comment type="subunit">
    <text evidence="9">The complex comprises the extracytoplasmic solute receptor protein and the two transmembrane proteins.</text>
</comment>
<accession>A0A4R8FK48</accession>
<keyword evidence="7 9" id="KW-0472">Membrane</keyword>
<comment type="function">
    <text evidence="9">Part of the tripartite ATP-independent periplasmic (TRAP) transport system.</text>
</comment>
<evidence type="ECO:0000313" key="11">
    <source>
        <dbReference type="EMBL" id="TDX24278.1"/>
    </source>
</evidence>
<dbReference type="Pfam" id="PF04290">
    <property type="entry name" value="DctQ"/>
    <property type="match status" value="1"/>
</dbReference>
<keyword evidence="6 9" id="KW-1133">Transmembrane helix</keyword>